<keyword evidence="3" id="KW-1185">Reference proteome</keyword>
<dbReference type="Proteomes" id="UP000026915">
    <property type="component" value="Chromosome 4"/>
</dbReference>
<dbReference type="EMBL" id="CM001882">
    <property type="protein sequence ID" value="EOY05642.1"/>
    <property type="molecule type" value="Genomic_DNA"/>
</dbReference>
<protein>
    <submittedName>
        <fullName evidence="2">Uncharacterized protein</fullName>
    </submittedName>
</protein>
<dbReference type="HOGENOM" id="CLU_2445233_0_0_1"/>
<name>A0A061EMP3_THECC</name>
<reference evidence="2 3" key="1">
    <citation type="journal article" date="2013" name="Genome Biol.">
        <title>The genome sequence of the most widely cultivated cacao type and its use to identify candidate genes regulating pod color.</title>
        <authorList>
            <person name="Motamayor J.C."/>
            <person name="Mockaitis K."/>
            <person name="Schmutz J."/>
            <person name="Haiminen N."/>
            <person name="Iii D.L."/>
            <person name="Cornejo O."/>
            <person name="Findley S.D."/>
            <person name="Zheng P."/>
            <person name="Utro F."/>
            <person name="Royaert S."/>
            <person name="Saski C."/>
            <person name="Jenkins J."/>
            <person name="Podicheti R."/>
            <person name="Zhao M."/>
            <person name="Scheffler B.E."/>
            <person name="Stack J.C."/>
            <person name="Feltus F.A."/>
            <person name="Mustiga G.M."/>
            <person name="Amores F."/>
            <person name="Phillips W."/>
            <person name="Marelli J.P."/>
            <person name="May G.D."/>
            <person name="Shapiro H."/>
            <person name="Ma J."/>
            <person name="Bustamante C.D."/>
            <person name="Schnell R.J."/>
            <person name="Main D."/>
            <person name="Gilbert D."/>
            <person name="Parida L."/>
            <person name="Kuhn D.N."/>
        </authorList>
    </citation>
    <scope>NUCLEOTIDE SEQUENCE [LARGE SCALE GENOMIC DNA]</scope>
    <source>
        <strain evidence="3">cv. Matina 1-6</strain>
    </source>
</reference>
<accession>A0A061EMP3</accession>
<dbReference type="AlphaFoldDB" id="A0A061EMP3"/>
<dbReference type="InParanoid" id="A0A061EMP3"/>
<organism evidence="2 3">
    <name type="scientific">Theobroma cacao</name>
    <name type="common">Cacao</name>
    <name type="synonym">Cocoa</name>
    <dbReference type="NCBI Taxonomy" id="3641"/>
    <lineage>
        <taxon>Eukaryota</taxon>
        <taxon>Viridiplantae</taxon>
        <taxon>Streptophyta</taxon>
        <taxon>Embryophyta</taxon>
        <taxon>Tracheophyta</taxon>
        <taxon>Spermatophyta</taxon>
        <taxon>Magnoliopsida</taxon>
        <taxon>eudicotyledons</taxon>
        <taxon>Gunneridae</taxon>
        <taxon>Pentapetalae</taxon>
        <taxon>rosids</taxon>
        <taxon>malvids</taxon>
        <taxon>Malvales</taxon>
        <taxon>Malvaceae</taxon>
        <taxon>Byttnerioideae</taxon>
        <taxon>Theobroma</taxon>
    </lineage>
</organism>
<dbReference type="Gramene" id="EOY05642">
    <property type="protein sequence ID" value="EOY05642"/>
    <property type="gene ID" value="TCM_020586"/>
</dbReference>
<evidence type="ECO:0000313" key="2">
    <source>
        <dbReference type="EMBL" id="EOY05642.1"/>
    </source>
</evidence>
<feature type="region of interest" description="Disordered" evidence="1">
    <location>
        <begin position="1"/>
        <end position="22"/>
    </location>
</feature>
<proteinExistence type="predicted"/>
<gene>
    <name evidence="2" type="ORF">TCM_020586</name>
</gene>
<evidence type="ECO:0000313" key="3">
    <source>
        <dbReference type="Proteomes" id="UP000026915"/>
    </source>
</evidence>
<sequence>MTITRNLGDPRKYRSNRSNSLFRFHSAPETRFPTNKNVRPGTEPGDSWLSISEPDLNRRWIDSTAGISGRELQSRSRNFRGCGPHNQLPI</sequence>
<evidence type="ECO:0000256" key="1">
    <source>
        <dbReference type="SAM" id="MobiDB-lite"/>
    </source>
</evidence>